<sequence length="506" mass="56167">MSAVIENSTSPLYAVIDLGSNSFHMLITRQLANSVQVVDKVKRKVRLASGLDQNNLLNEAAIARGLECLSFFAERLQDIPSENIRVVATATVRLATNRDTFIHAANKVLGHEITLLSGIQEAENIYLGVAHTSYSAKDKLVLDIGGASTELIIGSGFTIKHAVSVDIGCVTFNKLFFVDGKITKSNISKATDHAKKALAPHLAHYKKLGWQAVLGGSGTIQALAEILMFEKKPALITLGFLHKIKAELQKFQQVDDINIGGLTSERVPVFASGLSILIALFESLHIDQLQLSSGALREGLLYEMLPNSRNIAIRTRTVNGLSLKFHIDTEHAQRIQTQVSTLLNSFAPVWQLVDKNHIQLLNAATSLHEIGLLLEYKRHQQHGAYLLNNADIPGFEQAERQFIAALVKLYKGGIDVALLKSLSIMSFTHACYYLVILRLAIILCRRRQDDVLPDYQIKVDENTIYLCLPELWLKQHPLIADELLQENKELKKIGFNLTIYCESKHA</sequence>
<name>A0ABQ3IV43_9GAMM</name>
<protein>
    <submittedName>
        <fullName evidence="4">Guanosine-5'-triphosphate,3'-diphosphate pyrophosphatase</fullName>
    </submittedName>
</protein>
<feature type="domain" description="Ppx/GppA phosphatase N-terminal" evidence="2">
    <location>
        <begin position="27"/>
        <end position="307"/>
    </location>
</feature>
<feature type="domain" description="Ppx/GppA phosphatase C-terminal" evidence="3">
    <location>
        <begin position="313"/>
        <end position="486"/>
    </location>
</feature>
<evidence type="ECO:0000259" key="3">
    <source>
        <dbReference type="Pfam" id="PF21447"/>
    </source>
</evidence>
<dbReference type="InterPro" id="IPR030673">
    <property type="entry name" value="PyroPPase_GppA_Ppx"/>
</dbReference>
<proteinExistence type="predicted"/>
<accession>A0ABQ3IV43</accession>
<dbReference type="Gene3D" id="3.30.420.150">
    <property type="entry name" value="Exopolyphosphatase. Domain 2"/>
    <property type="match status" value="1"/>
</dbReference>
<dbReference type="InterPro" id="IPR048950">
    <property type="entry name" value="Ppx_GppA_C"/>
</dbReference>
<evidence type="ECO:0000313" key="5">
    <source>
        <dbReference type="Proteomes" id="UP000626370"/>
    </source>
</evidence>
<reference evidence="5" key="1">
    <citation type="journal article" date="2019" name="Int. J. Syst. Evol. Microbiol.">
        <title>The Global Catalogue of Microorganisms (GCM) 10K type strain sequencing project: providing services to taxonomists for standard genome sequencing and annotation.</title>
        <authorList>
            <consortium name="The Broad Institute Genomics Platform"/>
            <consortium name="The Broad Institute Genome Sequencing Center for Infectious Disease"/>
            <person name="Wu L."/>
            <person name="Ma J."/>
        </authorList>
    </citation>
    <scope>NUCLEOTIDE SEQUENCE [LARGE SCALE GENOMIC DNA]</scope>
    <source>
        <strain evidence="5">CGMCC 1.15922</strain>
    </source>
</reference>
<dbReference type="RefSeq" id="WP_189378724.1">
    <property type="nucleotide sequence ID" value="NZ_BNAH01000011.1"/>
</dbReference>
<dbReference type="InterPro" id="IPR050273">
    <property type="entry name" value="GppA/Ppx_hydrolase"/>
</dbReference>
<dbReference type="Gene3D" id="1.10.3210.10">
    <property type="entry name" value="Hypothetical protein af1432"/>
    <property type="match status" value="1"/>
</dbReference>
<dbReference type="Gene3D" id="3.30.420.40">
    <property type="match status" value="1"/>
</dbReference>
<dbReference type="SUPFAM" id="SSF109604">
    <property type="entry name" value="HD-domain/PDEase-like"/>
    <property type="match status" value="1"/>
</dbReference>
<gene>
    <name evidence="4" type="primary">gppA</name>
    <name evidence="4" type="ORF">GCM10011501_26380</name>
</gene>
<comment type="caution">
    <text evidence="4">The sequence shown here is derived from an EMBL/GenBank/DDBJ whole genome shotgun (WGS) entry which is preliminary data.</text>
</comment>
<dbReference type="PIRSF" id="PIRSF001267">
    <property type="entry name" value="Pyrophosphatase_GppA_Ppx"/>
    <property type="match status" value="1"/>
</dbReference>
<dbReference type="Proteomes" id="UP000626370">
    <property type="component" value="Unassembled WGS sequence"/>
</dbReference>
<evidence type="ECO:0000256" key="1">
    <source>
        <dbReference type="ARBA" id="ARBA00022801"/>
    </source>
</evidence>
<evidence type="ECO:0000259" key="2">
    <source>
        <dbReference type="Pfam" id="PF02541"/>
    </source>
</evidence>
<organism evidence="4 5">
    <name type="scientific">Thalassotalea profundi</name>
    <dbReference type="NCBI Taxonomy" id="2036687"/>
    <lineage>
        <taxon>Bacteria</taxon>
        <taxon>Pseudomonadati</taxon>
        <taxon>Pseudomonadota</taxon>
        <taxon>Gammaproteobacteria</taxon>
        <taxon>Alteromonadales</taxon>
        <taxon>Colwelliaceae</taxon>
        <taxon>Thalassotalea</taxon>
    </lineage>
</organism>
<dbReference type="PANTHER" id="PTHR30005:SF0">
    <property type="entry name" value="RETROGRADE REGULATION PROTEIN 2"/>
    <property type="match status" value="1"/>
</dbReference>
<dbReference type="InterPro" id="IPR003695">
    <property type="entry name" value="Ppx_GppA_N"/>
</dbReference>
<dbReference type="Pfam" id="PF02541">
    <property type="entry name" value="Ppx-GppA"/>
    <property type="match status" value="1"/>
</dbReference>
<keyword evidence="1" id="KW-0378">Hydrolase</keyword>
<keyword evidence="5" id="KW-1185">Reference proteome</keyword>
<dbReference type="Pfam" id="PF21447">
    <property type="entry name" value="Ppx-GppA_III"/>
    <property type="match status" value="1"/>
</dbReference>
<dbReference type="EMBL" id="BNAH01000011">
    <property type="protein sequence ID" value="GHE95588.1"/>
    <property type="molecule type" value="Genomic_DNA"/>
</dbReference>
<dbReference type="InterPro" id="IPR043129">
    <property type="entry name" value="ATPase_NBD"/>
</dbReference>
<evidence type="ECO:0000313" key="4">
    <source>
        <dbReference type="EMBL" id="GHE95588.1"/>
    </source>
</evidence>
<dbReference type="SUPFAM" id="SSF53067">
    <property type="entry name" value="Actin-like ATPase domain"/>
    <property type="match status" value="2"/>
</dbReference>
<dbReference type="PANTHER" id="PTHR30005">
    <property type="entry name" value="EXOPOLYPHOSPHATASE"/>
    <property type="match status" value="1"/>
</dbReference>